<dbReference type="HOGENOM" id="CLU_1307881_0_0_2"/>
<sequence>MPFEPFHLALPILDFVGILSLAALSVLLYRAYRISGNSLFLYFFTGFTILGLGEFGRFFLFLTIIFTPRPSFFFFFLNHSVALLSQVLEILGFLVIALGYTMELFGKEKALASIIVFQVRRLPLTFPMVNIFSASILVYISLNAFAIYTKNKQSLTLAPLLAFILFLLSNILSILAFLLRDELIVLFSRLVYIAGLYVFLWLALKVGKTP</sequence>
<evidence type="ECO:0000313" key="2">
    <source>
        <dbReference type="EMBL" id="AGT36136.1"/>
    </source>
</evidence>
<dbReference type="PATRIC" id="fig|1365176.7.peg.1783"/>
<dbReference type="AlphaFoldDB" id="S5ZNJ8"/>
<feature type="transmembrane region" description="Helical" evidence="1">
    <location>
        <begin position="122"/>
        <end position="148"/>
    </location>
</feature>
<name>S5ZNJ8_9CREN</name>
<keyword evidence="3" id="KW-1185">Reference proteome</keyword>
<feature type="transmembrane region" description="Helical" evidence="1">
    <location>
        <begin position="41"/>
        <end position="66"/>
    </location>
</feature>
<evidence type="ECO:0000256" key="1">
    <source>
        <dbReference type="SAM" id="Phobius"/>
    </source>
</evidence>
<dbReference type="RefSeq" id="WP_020963443.1">
    <property type="nucleotide sequence ID" value="NC_022093.1"/>
</dbReference>
<dbReference type="Proteomes" id="UP000015543">
    <property type="component" value="Chromosome"/>
</dbReference>
<keyword evidence="1" id="KW-0472">Membrane</keyword>
<dbReference type="KEGG" id="thb:N186_09000"/>
<proteinExistence type="predicted"/>
<accession>S5ZNJ8</accession>
<evidence type="ECO:0000313" key="3">
    <source>
        <dbReference type="Proteomes" id="UP000015543"/>
    </source>
</evidence>
<protein>
    <submittedName>
        <fullName evidence="2">Uncharacterized protein</fullName>
    </submittedName>
</protein>
<organism evidence="2 3">
    <name type="scientific">Thermofilum adornatum</name>
    <dbReference type="NCBI Taxonomy" id="1365176"/>
    <lineage>
        <taxon>Archaea</taxon>
        <taxon>Thermoproteota</taxon>
        <taxon>Thermoprotei</taxon>
        <taxon>Thermofilales</taxon>
        <taxon>Thermofilaceae</taxon>
        <taxon>Thermofilum</taxon>
    </lineage>
</organism>
<keyword evidence="1" id="KW-1133">Transmembrane helix</keyword>
<gene>
    <name evidence="2" type="ORF">N186_09000</name>
</gene>
<feature type="transmembrane region" description="Helical" evidence="1">
    <location>
        <begin position="6"/>
        <end position="29"/>
    </location>
</feature>
<feature type="transmembrane region" description="Helical" evidence="1">
    <location>
        <begin position="160"/>
        <end position="179"/>
    </location>
</feature>
<dbReference type="EMBL" id="CP006646">
    <property type="protein sequence ID" value="AGT36136.1"/>
    <property type="molecule type" value="Genomic_DNA"/>
</dbReference>
<keyword evidence="1" id="KW-0812">Transmembrane</keyword>
<reference evidence="2 3" key="1">
    <citation type="journal article" date="2013" name="Genome Announc.">
        <title>Complete Genomic Sequence of 'Thermofilum adornatus' Strain 1910bT, a Hyperthermophilic Anaerobic Organotrophic Crenarchaeon.</title>
        <authorList>
            <person name="Dominova I.N."/>
            <person name="Kublanov I.V."/>
            <person name="Podosokorskaya O.A."/>
            <person name="Derbikova K.S."/>
            <person name="Patrushev M.V."/>
            <person name="Toshchakov S.V."/>
        </authorList>
    </citation>
    <scope>NUCLEOTIDE SEQUENCE [LARGE SCALE GENOMIC DNA]</scope>
    <source>
        <strain evidence="3">1910b</strain>
    </source>
</reference>
<dbReference type="GeneID" id="16574442"/>
<feature type="transmembrane region" description="Helical" evidence="1">
    <location>
        <begin position="72"/>
        <end position="101"/>
    </location>
</feature>
<feature type="transmembrane region" description="Helical" evidence="1">
    <location>
        <begin position="186"/>
        <end position="204"/>
    </location>
</feature>